<dbReference type="Pfam" id="PF01753">
    <property type="entry name" value="zf-MYND"/>
    <property type="match status" value="1"/>
</dbReference>
<dbReference type="InParanoid" id="A0A067MAU0"/>
<feature type="domain" description="MYND-type" evidence="5">
    <location>
        <begin position="6"/>
        <end position="49"/>
    </location>
</feature>
<evidence type="ECO:0000256" key="4">
    <source>
        <dbReference type="PROSITE-ProRule" id="PRU00134"/>
    </source>
</evidence>
<organism evidence="6 7">
    <name type="scientific">Botryobasidium botryosum (strain FD-172 SS1)</name>
    <dbReference type="NCBI Taxonomy" id="930990"/>
    <lineage>
        <taxon>Eukaryota</taxon>
        <taxon>Fungi</taxon>
        <taxon>Dikarya</taxon>
        <taxon>Basidiomycota</taxon>
        <taxon>Agaricomycotina</taxon>
        <taxon>Agaricomycetes</taxon>
        <taxon>Cantharellales</taxon>
        <taxon>Botryobasidiaceae</taxon>
        <taxon>Botryobasidium</taxon>
    </lineage>
</organism>
<evidence type="ECO:0000259" key="5">
    <source>
        <dbReference type="PROSITE" id="PS50865"/>
    </source>
</evidence>
<dbReference type="AlphaFoldDB" id="A0A067MAU0"/>
<feature type="non-terminal residue" evidence="6">
    <location>
        <position position="93"/>
    </location>
</feature>
<protein>
    <recommendedName>
        <fullName evidence="5">MYND-type domain-containing protein</fullName>
    </recommendedName>
</protein>
<dbReference type="Gene3D" id="6.10.140.2220">
    <property type="match status" value="1"/>
</dbReference>
<dbReference type="PROSITE" id="PS50865">
    <property type="entry name" value="ZF_MYND_2"/>
    <property type="match status" value="1"/>
</dbReference>
<evidence type="ECO:0000256" key="2">
    <source>
        <dbReference type="ARBA" id="ARBA00022771"/>
    </source>
</evidence>
<sequence>CWAPGCAHTFSSLNRTFDTCAQCKRVAYCSKECQVRAWKDARVPHKVICKKMRRLTDAIGPKEKPDSRDMQAFVRACEDKKVDVELIADVERH</sequence>
<evidence type="ECO:0000256" key="3">
    <source>
        <dbReference type="ARBA" id="ARBA00022833"/>
    </source>
</evidence>
<dbReference type="GO" id="GO:0008270">
    <property type="term" value="F:zinc ion binding"/>
    <property type="evidence" value="ECO:0007669"/>
    <property type="project" value="UniProtKB-KW"/>
</dbReference>
<evidence type="ECO:0000256" key="1">
    <source>
        <dbReference type="ARBA" id="ARBA00022723"/>
    </source>
</evidence>
<evidence type="ECO:0000313" key="6">
    <source>
        <dbReference type="EMBL" id="KDQ08987.1"/>
    </source>
</evidence>
<keyword evidence="2 4" id="KW-0863">Zinc-finger</keyword>
<reference evidence="7" key="1">
    <citation type="journal article" date="2014" name="Proc. Natl. Acad. Sci. U.S.A.">
        <title>Extensive sampling of basidiomycete genomes demonstrates inadequacy of the white-rot/brown-rot paradigm for wood decay fungi.</title>
        <authorList>
            <person name="Riley R."/>
            <person name="Salamov A.A."/>
            <person name="Brown D.W."/>
            <person name="Nagy L.G."/>
            <person name="Floudas D."/>
            <person name="Held B.W."/>
            <person name="Levasseur A."/>
            <person name="Lombard V."/>
            <person name="Morin E."/>
            <person name="Otillar R."/>
            <person name="Lindquist E.A."/>
            <person name="Sun H."/>
            <person name="LaButti K.M."/>
            <person name="Schmutz J."/>
            <person name="Jabbour D."/>
            <person name="Luo H."/>
            <person name="Baker S.E."/>
            <person name="Pisabarro A.G."/>
            <person name="Walton J.D."/>
            <person name="Blanchette R.A."/>
            <person name="Henrissat B."/>
            <person name="Martin F."/>
            <person name="Cullen D."/>
            <person name="Hibbett D.S."/>
            <person name="Grigoriev I.V."/>
        </authorList>
    </citation>
    <scope>NUCLEOTIDE SEQUENCE [LARGE SCALE GENOMIC DNA]</scope>
    <source>
        <strain evidence="7">FD-172 SS1</strain>
    </source>
</reference>
<dbReference type="SUPFAM" id="SSF144232">
    <property type="entry name" value="HIT/MYND zinc finger-like"/>
    <property type="match status" value="1"/>
</dbReference>
<name>A0A067MAU0_BOTB1</name>
<keyword evidence="3" id="KW-0862">Zinc</keyword>
<keyword evidence="1" id="KW-0479">Metal-binding</keyword>
<keyword evidence="7" id="KW-1185">Reference proteome</keyword>
<dbReference type="STRING" id="930990.A0A067MAU0"/>
<dbReference type="Proteomes" id="UP000027195">
    <property type="component" value="Unassembled WGS sequence"/>
</dbReference>
<dbReference type="InterPro" id="IPR002893">
    <property type="entry name" value="Znf_MYND"/>
</dbReference>
<gene>
    <name evidence="6" type="ORF">BOTBODRAFT_81172</name>
</gene>
<accession>A0A067MAU0</accession>
<dbReference type="EMBL" id="KL198084">
    <property type="protein sequence ID" value="KDQ08987.1"/>
    <property type="molecule type" value="Genomic_DNA"/>
</dbReference>
<evidence type="ECO:0000313" key="7">
    <source>
        <dbReference type="Proteomes" id="UP000027195"/>
    </source>
</evidence>
<feature type="non-terminal residue" evidence="6">
    <location>
        <position position="1"/>
    </location>
</feature>
<dbReference type="OrthoDB" id="3069646at2759"/>
<proteinExistence type="predicted"/>
<dbReference type="HOGENOM" id="CLU_2405273_0_0_1"/>